<organism evidence="2 3">
    <name type="scientific">Winogradskyella eximia</name>
    <dbReference type="NCBI Taxonomy" id="262006"/>
    <lineage>
        <taxon>Bacteria</taxon>
        <taxon>Pseudomonadati</taxon>
        <taxon>Bacteroidota</taxon>
        <taxon>Flavobacteriia</taxon>
        <taxon>Flavobacteriales</taxon>
        <taxon>Flavobacteriaceae</taxon>
        <taxon>Winogradskyella</taxon>
    </lineage>
</organism>
<evidence type="ECO:0008006" key="4">
    <source>
        <dbReference type="Google" id="ProtNLM"/>
    </source>
</evidence>
<keyword evidence="1" id="KW-1133">Transmembrane helix</keyword>
<dbReference type="Proteomes" id="UP000256980">
    <property type="component" value="Unassembled WGS sequence"/>
</dbReference>
<feature type="transmembrane region" description="Helical" evidence="1">
    <location>
        <begin position="96"/>
        <end position="118"/>
    </location>
</feature>
<feature type="transmembrane region" description="Helical" evidence="1">
    <location>
        <begin position="418"/>
        <end position="436"/>
    </location>
</feature>
<feature type="transmembrane region" description="Helical" evidence="1">
    <location>
        <begin position="238"/>
        <end position="254"/>
    </location>
</feature>
<evidence type="ECO:0000313" key="3">
    <source>
        <dbReference type="Proteomes" id="UP000256980"/>
    </source>
</evidence>
<feature type="transmembrane region" description="Helical" evidence="1">
    <location>
        <begin position="56"/>
        <end position="76"/>
    </location>
</feature>
<keyword evidence="1" id="KW-0812">Transmembrane</keyword>
<dbReference type="EMBL" id="QRDV01000001">
    <property type="protein sequence ID" value="RED46386.1"/>
    <property type="molecule type" value="Genomic_DNA"/>
</dbReference>
<feature type="transmembrane region" description="Helical" evidence="1">
    <location>
        <begin position="30"/>
        <end position="49"/>
    </location>
</feature>
<dbReference type="OrthoDB" id="8229713at2"/>
<evidence type="ECO:0000256" key="1">
    <source>
        <dbReference type="SAM" id="Phobius"/>
    </source>
</evidence>
<dbReference type="AlphaFoldDB" id="A0A3D9HBK7"/>
<comment type="caution">
    <text evidence="2">The sequence shown here is derived from an EMBL/GenBank/DDBJ whole genome shotgun (WGS) entry which is preliminary data.</text>
</comment>
<reference evidence="2 3" key="1">
    <citation type="submission" date="2018-07" db="EMBL/GenBank/DDBJ databases">
        <title>Genomic Encyclopedia of Type Strains, Phase III (KMG-III): the genomes of soil and plant-associated and newly described type strains.</title>
        <authorList>
            <person name="Whitman W."/>
        </authorList>
    </citation>
    <scope>NUCLEOTIDE SEQUENCE [LARGE SCALE GENOMIC DNA]</scope>
    <source>
        <strain evidence="2 3">CECT 7946</strain>
    </source>
</reference>
<sequence>MSLRNIFIVVYLLLSSILFASFTCDVYVWLSFFISFIIITLITYYNIFIEAEYSPFIAAYVVFNYLFFLLAPIIQIGSFTETNNRFATRMIYDIGLTLQTNGLIILFNLIFFSSYLFFKKKYRNKITKIVAPKNEKNLPLTILILFVISVAVLYFSMDFMMDEFSRPNWLKSTYSVFELLVQKKVLFMIPLAIIVLCYQFYKNQSKITNNTLILFFILLGSFLLLLWFKNPLTEKRNALGPIYIALIFLFYPKLLNTNVKIMSFLFFAMILLFPLFQIFTHIDYSFEAIINKPSLLSKEFTDAKFATTFNTLNYDAFSNISATIEYVSKNGFAYGYQLLSGLLFFVPRAIWSSKPISTGELVGDFIIEQYDFNFKNLSNPLVSEGYINFGIFGVILLSLILAFFMVRLLIWLNRPDQLKRIIAFYFAIHLLFLLRGDFTNGYAYFIGTLIGVLIIPKIIHKIINFALKKEQ</sequence>
<keyword evidence="3" id="KW-1185">Reference proteome</keyword>
<name>A0A3D9HBK7_9FLAO</name>
<protein>
    <recommendedName>
        <fullName evidence="4">Oligosaccharide repeat unit polymerase</fullName>
    </recommendedName>
</protein>
<feature type="transmembrane region" description="Helical" evidence="1">
    <location>
        <begin position="185"/>
        <end position="201"/>
    </location>
</feature>
<accession>A0A3D9HBK7</accession>
<dbReference type="RefSeq" id="WP_115815525.1">
    <property type="nucleotide sequence ID" value="NZ_QRDV01000001.1"/>
</dbReference>
<feature type="transmembrane region" description="Helical" evidence="1">
    <location>
        <begin position="138"/>
        <end position="157"/>
    </location>
</feature>
<evidence type="ECO:0000313" key="2">
    <source>
        <dbReference type="EMBL" id="RED46386.1"/>
    </source>
</evidence>
<proteinExistence type="predicted"/>
<feature type="transmembrane region" description="Helical" evidence="1">
    <location>
        <begin position="386"/>
        <end position="406"/>
    </location>
</feature>
<gene>
    <name evidence="2" type="ORF">DFQ10_101156</name>
</gene>
<feature type="transmembrane region" description="Helical" evidence="1">
    <location>
        <begin position="213"/>
        <end position="232"/>
    </location>
</feature>
<feature type="transmembrane region" description="Helical" evidence="1">
    <location>
        <begin position="442"/>
        <end position="459"/>
    </location>
</feature>
<feature type="transmembrane region" description="Helical" evidence="1">
    <location>
        <begin position="261"/>
        <end position="279"/>
    </location>
</feature>
<keyword evidence="1" id="KW-0472">Membrane</keyword>